<dbReference type="Proteomes" id="UP000614216">
    <property type="component" value="Unassembled WGS sequence"/>
</dbReference>
<dbReference type="EMBL" id="JAEUGD010000064">
    <property type="protein sequence ID" value="MBL6448606.1"/>
    <property type="molecule type" value="Genomic_DNA"/>
</dbReference>
<evidence type="ECO:0000313" key="2">
    <source>
        <dbReference type="Proteomes" id="UP000614216"/>
    </source>
</evidence>
<organism evidence="1 2">
    <name type="scientific">Fulvivirga marina</name>
    <dbReference type="NCBI Taxonomy" id="2494733"/>
    <lineage>
        <taxon>Bacteria</taxon>
        <taxon>Pseudomonadati</taxon>
        <taxon>Bacteroidota</taxon>
        <taxon>Cytophagia</taxon>
        <taxon>Cytophagales</taxon>
        <taxon>Fulvivirgaceae</taxon>
        <taxon>Fulvivirga</taxon>
    </lineage>
</organism>
<dbReference type="RefSeq" id="WP_202858141.1">
    <property type="nucleotide sequence ID" value="NZ_JAEUGD010000064.1"/>
</dbReference>
<reference evidence="1" key="1">
    <citation type="submission" date="2021-01" db="EMBL/GenBank/DDBJ databases">
        <title>Fulvivirga kasyanovii gen. nov., sp nov., a novel member of the phylum Bacteroidetes isolated from seawater in a mussel farm.</title>
        <authorList>
            <person name="Zhao L.-H."/>
            <person name="Wang Z.-J."/>
        </authorList>
    </citation>
    <scope>NUCLEOTIDE SEQUENCE</scope>
    <source>
        <strain evidence="1">29W222</strain>
    </source>
</reference>
<dbReference type="AlphaFoldDB" id="A0A937KCY9"/>
<accession>A0A937KCY9</accession>
<comment type="caution">
    <text evidence="1">The sequence shown here is derived from an EMBL/GenBank/DDBJ whole genome shotgun (WGS) entry which is preliminary data.</text>
</comment>
<gene>
    <name evidence="1" type="ORF">JMN32_20005</name>
</gene>
<sequence length="131" mass="15506">MKALITFILIIACGSLHGQSSENKTCRELERLLPYKAWKVQRFYKASLESMDYDSSKFDSPVRKVNNLYHYSKGDSSKSYWNISLNPRTNLVLIRLEGWEFRQCFIFNNTVFLMQEIARTNYKYKIEPITD</sequence>
<proteinExistence type="predicted"/>
<keyword evidence="2" id="KW-1185">Reference proteome</keyword>
<protein>
    <submittedName>
        <fullName evidence="1">Uncharacterized protein</fullName>
    </submittedName>
</protein>
<evidence type="ECO:0000313" key="1">
    <source>
        <dbReference type="EMBL" id="MBL6448606.1"/>
    </source>
</evidence>
<name>A0A937KCY9_9BACT</name>